<organism evidence="14 15">
    <name type="scientific">Edaphochlamys debaryana</name>
    <dbReference type="NCBI Taxonomy" id="47281"/>
    <lineage>
        <taxon>Eukaryota</taxon>
        <taxon>Viridiplantae</taxon>
        <taxon>Chlorophyta</taxon>
        <taxon>core chlorophytes</taxon>
        <taxon>Chlorophyceae</taxon>
        <taxon>CS clade</taxon>
        <taxon>Chlamydomonadales</taxon>
        <taxon>Chlamydomonadales incertae sedis</taxon>
        <taxon>Edaphochlamys</taxon>
    </lineage>
</organism>
<dbReference type="GO" id="GO:0070973">
    <property type="term" value="P:protein localization to endoplasmic reticulum exit site"/>
    <property type="evidence" value="ECO:0007669"/>
    <property type="project" value="UniProtKB-UniRule"/>
</dbReference>
<gene>
    <name evidence="14" type="ORF">HYH03_008598</name>
</gene>
<evidence type="ECO:0000256" key="8">
    <source>
        <dbReference type="ARBA" id="ARBA00022989"/>
    </source>
</evidence>
<dbReference type="GO" id="GO:0005789">
    <property type="term" value="C:endoplasmic reticulum membrane"/>
    <property type="evidence" value="ECO:0007669"/>
    <property type="project" value="UniProtKB-SubCell"/>
</dbReference>
<proteinExistence type="inferred from homology"/>
<dbReference type="PANTHER" id="PTHR12701:SF20">
    <property type="entry name" value="ENDOPLASMIC RETICULUM TRANSMEMBRANE PROTEIN"/>
    <property type="match status" value="1"/>
</dbReference>
<sequence>MDTIFALPLFILACAFSLLTALHLIPGGLGLGVSQALKGLRKNAATSAVLHTIAVALGLLGATSLWELSKGADPHARSSRGEVLATVDYLRIQVSCALSLSNLLLLLLNLALSTERCGRDFAQKNLEAMQRQVKGLQAEYNRVTSTPAKGAAVAAGDAGASAGAEGPAASLAAEEAAALKKTVDKLIAEKQRLQAAEEEAEKAAKAAQARVTAMVSQIKGFDKEFDRLLDENKALKAKLAMQQGAGAGPGPAAASGLAAAGKKDE</sequence>
<dbReference type="InterPro" id="IPR008417">
    <property type="entry name" value="BAP29/BAP31"/>
</dbReference>
<dbReference type="AlphaFoldDB" id="A0A835Y0U9"/>
<keyword evidence="9 12" id="KW-0175">Coiled coil</keyword>
<evidence type="ECO:0000256" key="7">
    <source>
        <dbReference type="ARBA" id="ARBA00022927"/>
    </source>
</evidence>
<keyword evidence="8 11" id="KW-1133">Transmembrane helix</keyword>
<evidence type="ECO:0000256" key="5">
    <source>
        <dbReference type="ARBA" id="ARBA00022703"/>
    </source>
</evidence>
<keyword evidence="5" id="KW-0053">Apoptosis</keyword>
<dbReference type="FunFam" id="1.20.5.110:FF:000011">
    <property type="entry name" value="B-cell receptor-associated protein 29"/>
    <property type="match status" value="1"/>
</dbReference>
<comment type="similarity">
    <text evidence="2 11">Belongs to the BCAP29/BCAP31 family.</text>
</comment>
<feature type="transmembrane region" description="Helical" evidence="11">
    <location>
        <begin position="48"/>
        <end position="68"/>
    </location>
</feature>
<keyword evidence="11" id="KW-0931">ER-Golgi transport</keyword>
<feature type="coiled-coil region" evidence="12">
    <location>
        <begin position="119"/>
        <end position="238"/>
    </location>
</feature>
<evidence type="ECO:0000313" key="15">
    <source>
        <dbReference type="Proteomes" id="UP000612055"/>
    </source>
</evidence>
<accession>A0A835Y0U9</accession>
<keyword evidence="7 11" id="KW-0653">Protein transport</keyword>
<keyword evidence="4 11" id="KW-0812">Transmembrane</keyword>
<evidence type="ECO:0000256" key="12">
    <source>
        <dbReference type="SAM" id="Coils"/>
    </source>
</evidence>
<dbReference type="GO" id="GO:0006886">
    <property type="term" value="P:intracellular protein transport"/>
    <property type="evidence" value="ECO:0007669"/>
    <property type="project" value="UniProtKB-UniRule"/>
</dbReference>
<evidence type="ECO:0000256" key="6">
    <source>
        <dbReference type="ARBA" id="ARBA00022824"/>
    </source>
</evidence>
<evidence type="ECO:0000256" key="3">
    <source>
        <dbReference type="ARBA" id="ARBA00022448"/>
    </source>
</evidence>
<comment type="subcellular location">
    <subcellularLocation>
        <location evidence="1 11">Endoplasmic reticulum membrane</location>
        <topology evidence="1 11">Multi-pass membrane protein</topology>
    </subcellularLocation>
</comment>
<evidence type="ECO:0000256" key="10">
    <source>
        <dbReference type="ARBA" id="ARBA00023136"/>
    </source>
</evidence>
<evidence type="ECO:0000256" key="13">
    <source>
        <dbReference type="SAM" id="MobiDB-lite"/>
    </source>
</evidence>
<comment type="function">
    <text evidence="11">May play a role in anterograde transport of membrane proteins from the endoplasmic reticulum to the Golgi.</text>
</comment>
<keyword evidence="10 11" id="KW-0472">Membrane</keyword>
<name>A0A835Y0U9_9CHLO</name>
<comment type="caution">
    <text evidence="14">The sequence shown here is derived from an EMBL/GenBank/DDBJ whole genome shotgun (WGS) entry which is preliminary data.</text>
</comment>
<keyword evidence="3 11" id="KW-0813">Transport</keyword>
<dbReference type="PANTHER" id="PTHR12701">
    <property type="entry name" value="BCR-ASSOCIATED PROTEIN, BAP"/>
    <property type="match status" value="1"/>
</dbReference>
<dbReference type="EMBL" id="JAEHOE010000039">
    <property type="protein sequence ID" value="KAG2493177.1"/>
    <property type="molecule type" value="Genomic_DNA"/>
</dbReference>
<evidence type="ECO:0000256" key="1">
    <source>
        <dbReference type="ARBA" id="ARBA00004477"/>
    </source>
</evidence>
<feature type="transmembrane region" description="Helical" evidence="11">
    <location>
        <begin position="89"/>
        <end position="112"/>
    </location>
</feature>
<dbReference type="OrthoDB" id="546470at2759"/>
<feature type="region of interest" description="Disordered" evidence="13">
    <location>
        <begin position="240"/>
        <end position="265"/>
    </location>
</feature>
<evidence type="ECO:0000256" key="4">
    <source>
        <dbReference type="ARBA" id="ARBA00022692"/>
    </source>
</evidence>
<evidence type="ECO:0000313" key="14">
    <source>
        <dbReference type="EMBL" id="KAG2493177.1"/>
    </source>
</evidence>
<dbReference type="GO" id="GO:0006888">
    <property type="term" value="P:endoplasmic reticulum to Golgi vesicle-mediated transport"/>
    <property type="evidence" value="ECO:0007669"/>
    <property type="project" value="UniProtKB-UniRule"/>
</dbReference>
<evidence type="ECO:0000256" key="2">
    <source>
        <dbReference type="ARBA" id="ARBA00007956"/>
    </source>
</evidence>
<protein>
    <recommendedName>
        <fullName evidence="11">Endoplasmic reticulum transmembrane protein</fullName>
    </recommendedName>
</protein>
<feature type="compositionally biased region" description="Low complexity" evidence="13">
    <location>
        <begin position="250"/>
        <end position="265"/>
    </location>
</feature>
<evidence type="ECO:0000256" key="11">
    <source>
        <dbReference type="RuleBase" id="RU367026"/>
    </source>
</evidence>
<dbReference type="Gene3D" id="1.20.5.110">
    <property type="match status" value="1"/>
</dbReference>
<comment type="caution">
    <text evidence="11">Lacks conserved residue(s) required for the propagation of feature annotation.</text>
</comment>
<reference evidence="14" key="1">
    <citation type="journal article" date="2020" name="bioRxiv">
        <title>Comparative genomics of Chlamydomonas.</title>
        <authorList>
            <person name="Craig R.J."/>
            <person name="Hasan A.R."/>
            <person name="Ness R.W."/>
            <person name="Keightley P.D."/>
        </authorList>
    </citation>
    <scope>NUCLEOTIDE SEQUENCE</scope>
    <source>
        <strain evidence="14">CCAP 11/70</strain>
    </source>
</reference>
<dbReference type="Proteomes" id="UP000612055">
    <property type="component" value="Unassembled WGS sequence"/>
</dbReference>
<keyword evidence="6 11" id="KW-0256">Endoplasmic reticulum</keyword>
<evidence type="ECO:0000256" key="9">
    <source>
        <dbReference type="ARBA" id="ARBA00023054"/>
    </source>
</evidence>
<keyword evidence="15" id="KW-1185">Reference proteome</keyword>